<evidence type="ECO:0000259" key="3">
    <source>
        <dbReference type="Pfam" id="PF02581"/>
    </source>
</evidence>
<comment type="pathway">
    <text evidence="1">Cofactor biosynthesis; thiamine diphosphate biosynthesis.</text>
</comment>
<reference evidence="5 6" key="1">
    <citation type="submission" date="2017-10" db="EMBL/GenBank/DDBJ databases">
        <title>Effective Description of Clostridium neonatale sp. nov. linked to necrotizing enterocolitis in neonates and a clarification of species assignable to the genus Clostridium (Prazmowski 1880) emend. Lawson and Rainey 2016.</title>
        <authorList>
            <person name="Bernard K."/>
            <person name="Burdz T."/>
            <person name="Wiebe D."/>
            <person name="Balcewich B."/>
            <person name="Alfa M."/>
            <person name="Bernier A.-M."/>
        </authorList>
    </citation>
    <scope>NUCLEOTIDE SEQUENCE [LARGE SCALE GENOMIC DNA]</scope>
    <source>
        <strain evidence="5 6">LCDC99A005</strain>
    </source>
</reference>
<reference evidence="4" key="2">
    <citation type="submission" date="2022-10" db="EMBL/GenBank/DDBJ databases">
        <authorList>
            <person name="Aires J."/>
            <person name="Mesa V."/>
        </authorList>
    </citation>
    <scope>NUCLEOTIDE SEQUENCE</scope>
    <source>
        <strain evidence="4">Clostridium neonatale JD116</strain>
    </source>
</reference>
<dbReference type="EMBL" id="CAMTCP010000188">
    <property type="protein sequence ID" value="CAI3583197.1"/>
    <property type="molecule type" value="Genomic_DNA"/>
</dbReference>
<dbReference type="InterPro" id="IPR036206">
    <property type="entry name" value="ThiamineP_synth_sf"/>
</dbReference>
<dbReference type="CDD" id="cd00564">
    <property type="entry name" value="TMP_TenI"/>
    <property type="match status" value="1"/>
</dbReference>
<dbReference type="EC" id="5.3.99.10" evidence="4"/>
<dbReference type="Pfam" id="PF02581">
    <property type="entry name" value="TMP-TENI"/>
    <property type="match status" value="1"/>
</dbReference>
<dbReference type="RefSeq" id="WP_058294889.1">
    <property type="nucleotide sequence ID" value="NZ_CAKJVF010000033.1"/>
</dbReference>
<keyword evidence="4" id="KW-0413">Isomerase</keyword>
<dbReference type="Proteomes" id="UP000220840">
    <property type="component" value="Unassembled WGS sequence"/>
</dbReference>
<dbReference type="GO" id="GO:0009228">
    <property type="term" value="P:thiamine biosynthetic process"/>
    <property type="evidence" value="ECO:0007669"/>
    <property type="project" value="UniProtKB-KW"/>
</dbReference>
<dbReference type="PANTHER" id="PTHR20857">
    <property type="entry name" value="THIAMINE-PHOSPHATE PYROPHOSPHORYLASE"/>
    <property type="match status" value="1"/>
</dbReference>
<protein>
    <submittedName>
        <fullName evidence="5">Thiamine phosphate synthase</fullName>
    </submittedName>
    <submittedName>
        <fullName evidence="4">Thiazole tautomerase</fullName>
        <ecNumber evidence="4">5.3.99.10</ecNumber>
    </submittedName>
</protein>
<feature type="domain" description="Thiamine phosphate synthase/TenI" evidence="3">
    <location>
        <begin position="6"/>
        <end position="194"/>
    </location>
</feature>
<evidence type="ECO:0000256" key="2">
    <source>
        <dbReference type="ARBA" id="ARBA00022977"/>
    </source>
</evidence>
<evidence type="ECO:0000313" key="5">
    <source>
        <dbReference type="EMBL" id="PEG30720.1"/>
    </source>
</evidence>
<proteinExistence type="predicted"/>
<comment type="caution">
    <text evidence="5">The sequence shown here is derived from an EMBL/GenBank/DDBJ whole genome shotgun (WGS) entry which is preliminary data.</text>
</comment>
<keyword evidence="6" id="KW-1185">Reference proteome</keyword>
<dbReference type="PANTHER" id="PTHR20857:SF15">
    <property type="entry name" value="THIAMINE-PHOSPHATE SYNTHASE"/>
    <property type="match status" value="1"/>
</dbReference>
<organism evidence="5 6">
    <name type="scientific">Clostridium neonatale</name>
    <dbReference type="NCBI Taxonomy" id="137838"/>
    <lineage>
        <taxon>Bacteria</taxon>
        <taxon>Bacillati</taxon>
        <taxon>Bacillota</taxon>
        <taxon>Clostridia</taxon>
        <taxon>Eubacteriales</taxon>
        <taxon>Clostridiaceae</taxon>
        <taxon>Clostridium</taxon>
    </lineage>
</organism>
<dbReference type="InterPro" id="IPR022998">
    <property type="entry name" value="ThiamineP_synth_TenI"/>
</dbReference>
<keyword evidence="2" id="KW-0784">Thiamine biosynthesis</keyword>
<evidence type="ECO:0000256" key="1">
    <source>
        <dbReference type="ARBA" id="ARBA00004948"/>
    </source>
</evidence>
<evidence type="ECO:0000313" key="6">
    <source>
        <dbReference type="Proteomes" id="UP000220840"/>
    </source>
</evidence>
<sequence length="212" mass="23498">MFNILAITNRHICTDDFFTQLEKICSANLKISSLKKSSSMLSSLKIVLREKDLCETDYKKIAEKVFKICKIHNTDCILHTYYNAAKELNCDNIHLPFNIFKNHPNISNKFKCVGVSIHSIDEAIEAEELGAGYIIAGHIFPTDCKKDLPPRGLSFLSSVCSSVNIPVYAIGGISPSNAQSVLNAGAYGICLMSSLMKCKNPNEYLNSFSDSF</sequence>
<dbReference type="Proteomes" id="UP001189143">
    <property type="component" value="Unassembled WGS sequence"/>
</dbReference>
<dbReference type="Gene3D" id="3.20.20.70">
    <property type="entry name" value="Aldolase class I"/>
    <property type="match status" value="1"/>
</dbReference>
<dbReference type="OrthoDB" id="9815348at2"/>
<dbReference type="GO" id="GO:0005737">
    <property type="term" value="C:cytoplasm"/>
    <property type="evidence" value="ECO:0007669"/>
    <property type="project" value="TreeGrafter"/>
</dbReference>
<name>A0A2A7MGL9_9CLOT</name>
<dbReference type="EMBL" id="PDCJ01000001">
    <property type="protein sequence ID" value="PEG30720.1"/>
    <property type="molecule type" value="Genomic_DNA"/>
</dbReference>
<dbReference type="GO" id="GO:0016853">
    <property type="term" value="F:isomerase activity"/>
    <property type="evidence" value="ECO:0007669"/>
    <property type="project" value="UniProtKB-KW"/>
</dbReference>
<dbReference type="AlphaFoldDB" id="A0A2A7MGL9"/>
<dbReference type="STRING" id="137838.GCA_001458595_02074"/>
<dbReference type="InterPro" id="IPR013785">
    <property type="entry name" value="Aldolase_TIM"/>
</dbReference>
<dbReference type="GO" id="GO:0004789">
    <property type="term" value="F:thiamine-phosphate diphosphorylase activity"/>
    <property type="evidence" value="ECO:0007669"/>
    <property type="project" value="TreeGrafter"/>
</dbReference>
<dbReference type="SUPFAM" id="SSF51391">
    <property type="entry name" value="Thiamin phosphate synthase"/>
    <property type="match status" value="1"/>
</dbReference>
<accession>A0A2A7MGL9</accession>
<evidence type="ECO:0000313" key="4">
    <source>
        <dbReference type="EMBL" id="CAI3583197.1"/>
    </source>
</evidence>
<gene>
    <name evidence="4" type="primary">teni</name>
    <name evidence="4" type="ORF">CNEO2_260071</name>
    <name evidence="5" type="ORF">CQ394_03075</name>
</gene>